<organism evidence="1">
    <name type="scientific">bioreactor metagenome</name>
    <dbReference type="NCBI Taxonomy" id="1076179"/>
    <lineage>
        <taxon>unclassified sequences</taxon>
        <taxon>metagenomes</taxon>
        <taxon>ecological metagenomes</taxon>
    </lineage>
</organism>
<sequence>MPNLKCEVVVPPDFLLSYEKYPCTYKSVLSPIIFMAVLFAPTVPSEPSPQILQLIVPSGEVSTMSVSGREVNVTSSTIPIVKLSFGSLFFKFSNTAMIWLGLVSFEDNPYLPPTISGGFS</sequence>
<accession>A0A645B832</accession>
<dbReference type="AlphaFoldDB" id="A0A645B832"/>
<evidence type="ECO:0000313" key="1">
    <source>
        <dbReference type="EMBL" id="MPM59323.1"/>
    </source>
</evidence>
<gene>
    <name evidence="1" type="ORF">SDC9_106163</name>
</gene>
<comment type="caution">
    <text evidence="1">The sequence shown here is derived from an EMBL/GenBank/DDBJ whole genome shotgun (WGS) entry which is preliminary data.</text>
</comment>
<reference evidence="1" key="1">
    <citation type="submission" date="2019-08" db="EMBL/GenBank/DDBJ databases">
        <authorList>
            <person name="Kucharzyk K."/>
            <person name="Murdoch R.W."/>
            <person name="Higgins S."/>
            <person name="Loffler F."/>
        </authorList>
    </citation>
    <scope>NUCLEOTIDE SEQUENCE</scope>
</reference>
<proteinExistence type="predicted"/>
<protein>
    <submittedName>
        <fullName evidence="1">Uncharacterized protein</fullName>
    </submittedName>
</protein>
<dbReference type="EMBL" id="VSSQ01017234">
    <property type="protein sequence ID" value="MPM59323.1"/>
    <property type="molecule type" value="Genomic_DNA"/>
</dbReference>
<name>A0A645B832_9ZZZZ</name>